<evidence type="ECO:0000313" key="3">
    <source>
        <dbReference type="Proteomes" id="UP000280346"/>
    </source>
</evidence>
<dbReference type="EMBL" id="RZIJ01000017">
    <property type="protein sequence ID" value="RUQ67468.1"/>
    <property type="molecule type" value="Genomic_DNA"/>
</dbReference>
<feature type="transmembrane region" description="Helical" evidence="1">
    <location>
        <begin position="70"/>
        <end position="88"/>
    </location>
</feature>
<feature type="transmembrane region" description="Helical" evidence="1">
    <location>
        <begin position="141"/>
        <end position="159"/>
    </location>
</feature>
<keyword evidence="3" id="KW-1185">Reference proteome</keyword>
<dbReference type="Proteomes" id="UP000280346">
    <property type="component" value="Unassembled WGS sequence"/>
</dbReference>
<reference evidence="2 3" key="1">
    <citation type="submission" date="2018-12" db="EMBL/GenBank/DDBJ databases">
        <authorList>
            <person name="Yang Y."/>
        </authorList>
    </citation>
    <scope>NUCLEOTIDE SEQUENCE [LARGE SCALE GENOMIC DNA]</scope>
    <source>
        <strain evidence="2 3">GSF71</strain>
    </source>
</reference>
<dbReference type="RefSeq" id="WP_127001067.1">
    <property type="nucleotide sequence ID" value="NZ_JBNPXW010000015.1"/>
</dbReference>
<feature type="transmembrane region" description="Helical" evidence="1">
    <location>
        <begin position="117"/>
        <end position="135"/>
    </location>
</feature>
<feature type="transmembrane region" description="Helical" evidence="1">
    <location>
        <begin position="44"/>
        <end position="64"/>
    </location>
</feature>
<evidence type="ECO:0000313" key="2">
    <source>
        <dbReference type="EMBL" id="RUQ67468.1"/>
    </source>
</evidence>
<keyword evidence="1" id="KW-0812">Transmembrane</keyword>
<name>A0A3S0V4J7_9PROT</name>
<keyword evidence="1" id="KW-1133">Transmembrane helix</keyword>
<dbReference type="AlphaFoldDB" id="A0A3S0V4J7"/>
<comment type="caution">
    <text evidence="2">The sequence shown here is derived from an EMBL/GenBank/DDBJ whole genome shotgun (WGS) entry which is preliminary data.</text>
</comment>
<protein>
    <submittedName>
        <fullName evidence="2">Uncharacterized protein</fullName>
    </submittedName>
</protein>
<organism evidence="2 3">
    <name type="scientific">Azospirillum doebereinerae</name>
    <dbReference type="NCBI Taxonomy" id="92933"/>
    <lineage>
        <taxon>Bacteria</taxon>
        <taxon>Pseudomonadati</taxon>
        <taxon>Pseudomonadota</taxon>
        <taxon>Alphaproteobacteria</taxon>
        <taxon>Rhodospirillales</taxon>
        <taxon>Azospirillaceae</taxon>
        <taxon>Azospirillum</taxon>
    </lineage>
</organism>
<sequence length="194" mass="19963">MFTTLWPALASWLAASWPAVVLSALALAAAYRERGQGHAWLGTTGARVVFWALPVGAMTFALAGPPNLDGARVAVLTGALAYAGMAWLPHAAGQNLTETAAAYPQSWTARISLSNKLGYLAAVGIARLALIALPLVPGHPAALWLPLAGLVLPLAYLLGARLPALPWRLTTATEWGEALSGLGIGAALAVTLTA</sequence>
<gene>
    <name evidence="2" type="ORF">EJ913_19800</name>
</gene>
<proteinExistence type="predicted"/>
<feature type="transmembrane region" description="Helical" evidence="1">
    <location>
        <begin position="12"/>
        <end position="32"/>
    </location>
</feature>
<accession>A0A3S0V4J7</accession>
<dbReference type="OrthoDB" id="7307614at2"/>
<keyword evidence="1" id="KW-0472">Membrane</keyword>
<evidence type="ECO:0000256" key="1">
    <source>
        <dbReference type="SAM" id="Phobius"/>
    </source>
</evidence>